<evidence type="ECO:0000256" key="9">
    <source>
        <dbReference type="ARBA" id="ARBA00022927"/>
    </source>
</evidence>
<sequence>MPIFSYKGYSREGRAMAGTLEAENSKVLKVQLRRDGVFVTELKESKTKKRGKGAEGRTNIFAGLNEGVSALELAVATRQLATLVGAGIPLVQSLTALVDQIEAPRFKAVWADVKTRVNEGVGMGDAMAAYPRYFSNLYVSMVRAGESSGALEIVLERLADFTESQADLRGKLIGAMIYPMIMVVVAIAVVAMLFTVVVPKIATVFESQKVALPLVTRVLISLSEFSQDYGGWILLFAPVLIYGFRRYIASKRGKPVWDRFVLGVPYFGPLVRMVAIARFSKTLGTLISSGVPLLKAFDIVQAVVQNHALMAVIGAARDAVKEGESIAQPLKRSGQFPPLVTHMIAVGEKSGQLEEMLNNIAKTYDSQVNTRLQGLTSVLEPILLVGMGVVVAFIVFAVLIPMMKLTSLAG</sequence>
<evidence type="ECO:0000256" key="11">
    <source>
        <dbReference type="ARBA" id="ARBA00023136"/>
    </source>
</evidence>
<organism evidence="15">
    <name type="scientific">uncultured marine bacterium MedDCM-OCT-S01-C143</name>
    <dbReference type="NCBI Taxonomy" id="743046"/>
    <lineage>
        <taxon>Bacteria</taxon>
        <taxon>environmental samples</taxon>
    </lineage>
</organism>
<evidence type="ECO:0000256" key="8">
    <source>
        <dbReference type="ARBA" id="ARBA00022837"/>
    </source>
</evidence>
<evidence type="ECO:0000256" key="3">
    <source>
        <dbReference type="ARBA" id="ARBA00022448"/>
    </source>
</evidence>
<evidence type="ECO:0000256" key="12">
    <source>
        <dbReference type="RuleBase" id="RU003923"/>
    </source>
</evidence>
<dbReference type="InterPro" id="IPR011850">
    <property type="entry name" value="T2SS_GspF"/>
</dbReference>
<dbReference type="GO" id="GO:0015628">
    <property type="term" value="P:protein secretion by the type II secretion system"/>
    <property type="evidence" value="ECO:0007669"/>
    <property type="project" value="InterPro"/>
</dbReference>
<reference evidence="15" key="1">
    <citation type="journal article" date="2010" name="ISME J.">
        <title>Metagenome of the Mediterranean deep chlorophyll maximum studied by direct and fosmid library 454 pyrosequencing.</title>
        <authorList>
            <person name="Ghai R."/>
            <person name="Martin-Cuadrado A.B."/>
            <person name="Molto A.G."/>
            <person name="Heredia I.G."/>
            <person name="Cabrera R."/>
            <person name="Martin J."/>
            <person name="Verdu M."/>
            <person name="Deschamps P."/>
            <person name="Moreira D."/>
            <person name="Lopez-Garcia P."/>
            <person name="Mira A."/>
            <person name="Rodriguez-Valera F."/>
        </authorList>
    </citation>
    <scope>NUCLEOTIDE SEQUENCE</scope>
</reference>
<feature type="domain" description="Type II secretion system protein GspF" evidence="14">
    <location>
        <begin position="279"/>
        <end position="401"/>
    </location>
</feature>
<dbReference type="PRINTS" id="PR00812">
    <property type="entry name" value="BCTERIALGSPF"/>
</dbReference>
<keyword evidence="10 13" id="KW-1133">Transmembrane helix</keyword>
<keyword evidence="11 13" id="KW-0472">Membrane</keyword>
<proteinExistence type="inferred from homology"/>
<dbReference type="FunFam" id="1.20.81.30:FF:000001">
    <property type="entry name" value="Type II secretion system protein F"/>
    <property type="match status" value="2"/>
</dbReference>
<dbReference type="PANTHER" id="PTHR30012">
    <property type="entry name" value="GENERAL SECRETION PATHWAY PROTEIN"/>
    <property type="match status" value="1"/>
</dbReference>
<dbReference type="AlphaFoldDB" id="D6PCC0"/>
<keyword evidence="6 12" id="KW-0812">Transmembrane</keyword>
<evidence type="ECO:0000256" key="10">
    <source>
        <dbReference type="ARBA" id="ARBA00022989"/>
    </source>
</evidence>
<dbReference type="NCBIfam" id="TIGR02120">
    <property type="entry name" value="GspF"/>
    <property type="match status" value="1"/>
</dbReference>
<evidence type="ECO:0000256" key="2">
    <source>
        <dbReference type="ARBA" id="ARBA00005745"/>
    </source>
</evidence>
<dbReference type="GO" id="GO:0046872">
    <property type="term" value="F:metal ion binding"/>
    <property type="evidence" value="ECO:0007669"/>
    <property type="project" value="UniProtKB-KW"/>
</dbReference>
<keyword evidence="4" id="KW-1003">Cell membrane</keyword>
<dbReference type="GO" id="GO:0015627">
    <property type="term" value="C:type II protein secretion system complex"/>
    <property type="evidence" value="ECO:0007669"/>
    <property type="project" value="InterPro"/>
</dbReference>
<dbReference type="PANTHER" id="PTHR30012:SF0">
    <property type="entry name" value="TYPE II SECRETION SYSTEM PROTEIN F-RELATED"/>
    <property type="match status" value="1"/>
</dbReference>
<keyword evidence="5" id="KW-0997">Cell inner membrane</keyword>
<feature type="transmembrane region" description="Helical" evidence="13">
    <location>
        <begin position="229"/>
        <end position="248"/>
    </location>
</feature>
<dbReference type="Pfam" id="PF00482">
    <property type="entry name" value="T2SSF"/>
    <property type="match status" value="2"/>
</dbReference>
<comment type="similarity">
    <text evidence="2 12">Belongs to the GSP F family.</text>
</comment>
<dbReference type="PROSITE" id="PS00874">
    <property type="entry name" value="T2SP_F"/>
    <property type="match status" value="1"/>
</dbReference>
<feature type="transmembrane region" description="Helical" evidence="13">
    <location>
        <begin position="382"/>
        <end position="400"/>
    </location>
</feature>
<dbReference type="Gene3D" id="1.20.81.30">
    <property type="entry name" value="Type II secretion system (T2SS), domain F"/>
    <property type="match status" value="2"/>
</dbReference>
<dbReference type="InterPro" id="IPR001992">
    <property type="entry name" value="T2SS_GspF/T4SS_PilC_CS"/>
</dbReference>
<evidence type="ECO:0000256" key="13">
    <source>
        <dbReference type="SAM" id="Phobius"/>
    </source>
</evidence>
<dbReference type="EMBL" id="GU942979">
    <property type="protein sequence ID" value="ADD93371.1"/>
    <property type="molecule type" value="Genomic_DNA"/>
</dbReference>
<evidence type="ECO:0000256" key="4">
    <source>
        <dbReference type="ARBA" id="ARBA00022475"/>
    </source>
</evidence>
<feature type="transmembrane region" description="Helical" evidence="13">
    <location>
        <begin position="177"/>
        <end position="198"/>
    </location>
</feature>
<evidence type="ECO:0000256" key="7">
    <source>
        <dbReference type="ARBA" id="ARBA00022723"/>
    </source>
</evidence>
<evidence type="ECO:0000256" key="5">
    <source>
        <dbReference type="ARBA" id="ARBA00022519"/>
    </source>
</evidence>
<evidence type="ECO:0000256" key="6">
    <source>
        <dbReference type="ARBA" id="ARBA00022692"/>
    </source>
</evidence>
<feature type="domain" description="Type II secretion system protein GspF" evidence="14">
    <location>
        <begin position="77"/>
        <end position="199"/>
    </location>
</feature>
<evidence type="ECO:0000259" key="14">
    <source>
        <dbReference type="Pfam" id="PF00482"/>
    </source>
</evidence>
<comment type="subcellular location">
    <subcellularLocation>
        <location evidence="1">Cell inner membrane</location>
        <topology evidence="1">Multi-pass membrane protein</topology>
    </subcellularLocation>
    <subcellularLocation>
        <location evidence="12">Cell membrane</location>
        <topology evidence="12">Multi-pass membrane protein</topology>
    </subcellularLocation>
</comment>
<keyword evidence="3 12" id="KW-0813">Transport</keyword>
<dbReference type="InterPro" id="IPR042094">
    <property type="entry name" value="T2SS_GspF_sf"/>
</dbReference>
<protein>
    <submittedName>
        <fullName evidence="15">General secretion pathway protein F</fullName>
    </submittedName>
</protein>
<keyword evidence="8" id="KW-0106">Calcium</keyword>
<dbReference type="GO" id="GO:0005886">
    <property type="term" value="C:plasma membrane"/>
    <property type="evidence" value="ECO:0007669"/>
    <property type="project" value="UniProtKB-SubCell"/>
</dbReference>
<dbReference type="InterPro" id="IPR003004">
    <property type="entry name" value="GspF/PilC"/>
</dbReference>
<evidence type="ECO:0000313" key="15">
    <source>
        <dbReference type="EMBL" id="ADD93371.1"/>
    </source>
</evidence>
<dbReference type="InterPro" id="IPR018076">
    <property type="entry name" value="T2SS_GspF_dom"/>
</dbReference>
<accession>D6PCC0</accession>
<keyword evidence="9" id="KW-0653">Protein transport</keyword>
<evidence type="ECO:0000256" key="1">
    <source>
        <dbReference type="ARBA" id="ARBA00004429"/>
    </source>
</evidence>
<keyword evidence="7" id="KW-0479">Metal-binding</keyword>
<name>D6PCC0_9BACT</name>